<comment type="caution">
    <text evidence="1">The sequence shown here is derived from an EMBL/GenBank/DDBJ whole genome shotgun (WGS) entry which is preliminary data.</text>
</comment>
<sequence>MLYHLLITSIYSVVQSQNINQFISFWSGLPTCAQNTISRVFGTKLPTSAQVLNFCFTLDQSLNTAVQLLTPSCTGTNDQLANEVVSGFLPVCVGINVIGSQYNVQALELFWSEQRDCFHTIISQQFGLSRGPPAGNDIAYLCSQGDNIGGIIASNMDPTICPGFTTDQIPTYANTVRLKIKA</sequence>
<dbReference type="AlphaFoldDB" id="A0AAD5T6X5"/>
<proteinExistence type="predicted"/>
<gene>
    <name evidence="1" type="ORF">HK100_003322</name>
</gene>
<protein>
    <submittedName>
        <fullName evidence="1">Uncharacterized protein</fullName>
    </submittedName>
</protein>
<dbReference type="Proteomes" id="UP001211907">
    <property type="component" value="Unassembled WGS sequence"/>
</dbReference>
<evidence type="ECO:0000313" key="2">
    <source>
        <dbReference type="Proteomes" id="UP001211907"/>
    </source>
</evidence>
<dbReference type="EMBL" id="JADGJH010000182">
    <property type="protein sequence ID" value="KAJ3134723.1"/>
    <property type="molecule type" value="Genomic_DNA"/>
</dbReference>
<evidence type="ECO:0000313" key="1">
    <source>
        <dbReference type="EMBL" id="KAJ3134723.1"/>
    </source>
</evidence>
<accession>A0AAD5T6X5</accession>
<organism evidence="1 2">
    <name type="scientific">Physocladia obscura</name>
    <dbReference type="NCBI Taxonomy" id="109957"/>
    <lineage>
        <taxon>Eukaryota</taxon>
        <taxon>Fungi</taxon>
        <taxon>Fungi incertae sedis</taxon>
        <taxon>Chytridiomycota</taxon>
        <taxon>Chytridiomycota incertae sedis</taxon>
        <taxon>Chytridiomycetes</taxon>
        <taxon>Chytridiales</taxon>
        <taxon>Chytriomycetaceae</taxon>
        <taxon>Physocladia</taxon>
    </lineage>
</organism>
<keyword evidence="2" id="KW-1185">Reference proteome</keyword>
<reference evidence="1" key="1">
    <citation type="submission" date="2020-05" db="EMBL/GenBank/DDBJ databases">
        <title>Phylogenomic resolution of chytrid fungi.</title>
        <authorList>
            <person name="Stajich J.E."/>
            <person name="Amses K."/>
            <person name="Simmons R."/>
            <person name="Seto K."/>
            <person name="Myers J."/>
            <person name="Bonds A."/>
            <person name="Quandt C.A."/>
            <person name="Barry K."/>
            <person name="Liu P."/>
            <person name="Grigoriev I."/>
            <person name="Longcore J.E."/>
            <person name="James T.Y."/>
        </authorList>
    </citation>
    <scope>NUCLEOTIDE SEQUENCE</scope>
    <source>
        <strain evidence="1">JEL0513</strain>
    </source>
</reference>
<name>A0AAD5T6X5_9FUNG</name>